<gene>
    <name evidence="2" type="primary">YTX2_735</name>
    <name evidence="2" type="ORF">CK203_008581</name>
</gene>
<dbReference type="InterPro" id="IPR052343">
    <property type="entry name" value="Retrotransposon-Effector_Assoc"/>
</dbReference>
<dbReference type="PANTHER" id="PTHR46890:SF50">
    <property type="entry name" value="RNA-DIRECTED DNA POLYMERASE, EUKARYOTA, REVERSE TRANSCRIPTASE ZINC-BINDING DOMAIN PROTEIN-RELATED"/>
    <property type="match status" value="1"/>
</dbReference>
<dbReference type="SUPFAM" id="SSF56219">
    <property type="entry name" value="DNase I-like"/>
    <property type="match status" value="1"/>
</dbReference>
<feature type="domain" description="Endonuclease/exonuclease/phosphatase" evidence="1">
    <location>
        <begin position="708"/>
        <end position="871"/>
    </location>
</feature>
<sequence length="951" mass="108954">MGWKADIGRLQLDQISQQEAENLEIPFSEVEVHSALMEMNGDKAPRPDGFTMAFWQSCSNFAKEIMEMFKEFHEHSSFLKSLNNTFLVLIPKKGGTEDLGDFRPISLLGGLYKLLAKVLVNRLKKVVGKVVSPAQNAFVMGRQILDVSLIANEGLRQGDPLSPYLFVMGMEVSDVLIRRVVEGGFLSGCSIRGAASGLRINLAKSEIIPVGEVDEVEELAVELECKVGSLPSQYLGLPLGAPNRATSVWDGVEERVRRRFALWKRQLEKVQRDFLWGGRNLEGKTHLVKWAVVCTDENKGGLALLNKALLKGLGWRTKKANGAVGVGVWKEILKEFAWCWDNMAFLAGKGMQRWKKCGTKILVKEAFFGERLSFWKGGRNGQFKIKEVYSLLVNPNDTAFPSWCIWVDRLYIESSSQEILTPLNAWSNSPTNTTSQSLKSLIKRRFQPPSPTFWSHSSSIFAFLWLPRYRDAETFGTALNPRTTLMMIYVVSLWWECRLVLRRNRRQAIGRQSSEVRGEGASRAKQRVTEERVSMRLKTLNPSDEGTGEQGWKAKGGPISSAVQDQNNLQEKGFLLKCFISSNGNPPETKPFVARESEDMRKQQGVARLSETDRALEKESLRDLDKEVRVDKTMWLTVYEACNERINGCKELGVIKSSSDKARGWMGSVTHMMFKSKEVTLRKKWEEKRLGTGQRAPNCNCPMKVKILSWNVRGANDSSKRKVIKTFIRNQRVDLICIQETKIQSMSESIVRSLGSGRFLDWKAVNAKGLREEFLYVGIEVYGPFSKVERDELWEEFGAIRRLWEDPWCLGGDFNITLFPRERSSQRRISSAMRKFVEIVDDLGLVDLPLHGGEFTWNGGHNNQAWARLDRRGPTPFRFENMWLKVERFKDLVHSWWQGIDVKQVEFWDRKESERILTVEESELKKEAKENYRKWVLMEETHWRQLLRKYG</sequence>
<protein>
    <submittedName>
        <fullName evidence="2">Transposon TX1 uncharacterized 149 kDa protein</fullName>
    </submittedName>
</protein>
<dbReference type="GO" id="GO:0003824">
    <property type="term" value="F:catalytic activity"/>
    <property type="evidence" value="ECO:0007669"/>
    <property type="project" value="InterPro"/>
</dbReference>
<dbReference type="PANTHER" id="PTHR46890">
    <property type="entry name" value="NON-LTR RETROLELEMENT REVERSE TRANSCRIPTASE-LIKE PROTEIN-RELATED"/>
    <property type="match status" value="1"/>
</dbReference>
<dbReference type="Gene3D" id="3.60.10.10">
    <property type="entry name" value="Endonuclease/exonuclease/phosphatase"/>
    <property type="match status" value="1"/>
</dbReference>
<evidence type="ECO:0000313" key="2">
    <source>
        <dbReference type="EMBL" id="RVX19182.1"/>
    </source>
</evidence>
<name>A0A438KD91_VITVI</name>
<accession>A0A438KD91</accession>
<dbReference type="Pfam" id="PF03372">
    <property type="entry name" value="Exo_endo_phos"/>
    <property type="match status" value="1"/>
</dbReference>
<evidence type="ECO:0000259" key="1">
    <source>
        <dbReference type="Pfam" id="PF03372"/>
    </source>
</evidence>
<dbReference type="AlphaFoldDB" id="A0A438KD91"/>
<reference evidence="2 3" key="1">
    <citation type="journal article" date="2018" name="PLoS Genet.">
        <title>Population sequencing reveals clonal diversity and ancestral inbreeding in the grapevine cultivar Chardonnay.</title>
        <authorList>
            <person name="Roach M.J."/>
            <person name="Johnson D.L."/>
            <person name="Bohlmann J."/>
            <person name="van Vuuren H.J."/>
            <person name="Jones S.J."/>
            <person name="Pretorius I.S."/>
            <person name="Schmidt S.A."/>
            <person name="Borneman A.R."/>
        </authorList>
    </citation>
    <scope>NUCLEOTIDE SEQUENCE [LARGE SCALE GENOMIC DNA]</scope>
    <source>
        <strain evidence="3">cv. Chardonnay</strain>
        <tissue evidence="2">Leaf</tissue>
    </source>
</reference>
<organism evidence="2 3">
    <name type="scientific">Vitis vinifera</name>
    <name type="common">Grape</name>
    <dbReference type="NCBI Taxonomy" id="29760"/>
    <lineage>
        <taxon>Eukaryota</taxon>
        <taxon>Viridiplantae</taxon>
        <taxon>Streptophyta</taxon>
        <taxon>Embryophyta</taxon>
        <taxon>Tracheophyta</taxon>
        <taxon>Spermatophyta</taxon>
        <taxon>Magnoliopsida</taxon>
        <taxon>eudicotyledons</taxon>
        <taxon>Gunneridae</taxon>
        <taxon>Pentapetalae</taxon>
        <taxon>rosids</taxon>
        <taxon>Vitales</taxon>
        <taxon>Vitaceae</taxon>
        <taxon>Viteae</taxon>
        <taxon>Vitis</taxon>
    </lineage>
</organism>
<comment type="caution">
    <text evidence="2">The sequence shown here is derived from an EMBL/GenBank/DDBJ whole genome shotgun (WGS) entry which is preliminary data.</text>
</comment>
<dbReference type="CDD" id="cd01650">
    <property type="entry name" value="RT_nLTR_like"/>
    <property type="match status" value="1"/>
</dbReference>
<dbReference type="EMBL" id="QGNW01000009">
    <property type="protein sequence ID" value="RVX19182.1"/>
    <property type="molecule type" value="Genomic_DNA"/>
</dbReference>
<dbReference type="Proteomes" id="UP000288805">
    <property type="component" value="Unassembled WGS sequence"/>
</dbReference>
<proteinExistence type="predicted"/>
<dbReference type="InterPro" id="IPR036691">
    <property type="entry name" value="Endo/exonu/phosph_ase_sf"/>
</dbReference>
<evidence type="ECO:0000313" key="3">
    <source>
        <dbReference type="Proteomes" id="UP000288805"/>
    </source>
</evidence>
<dbReference type="InterPro" id="IPR005135">
    <property type="entry name" value="Endo/exonuclease/phosphatase"/>
</dbReference>